<name>A0A7I7MWQ1_9MYCO</name>
<gene>
    <name evidence="6 7" type="primary">rsmG</name>
    <name evidence="7" type="ORF">MSHI_35250</name>
</gene>
<keyword evidence="1 6" id="KW-0963">Cytoplasm</keyword>
<keyword evidence="2 6" id="KW-0698">rRNA processing</keyword>
<comment type="subcellular location">
    <subcellularLocation>
        <location evidence="6">Cytoplasm</location>
    </subcellularLocation>
</comment>
<dbReference type="Pfam" id="PF02527">
    <property type="entry name" value="GidB"/>
    <property type="match status" value="1"/>
</dbReference>
<evidence type="ECO:0000256" key="4">
    <source>
        <dbReference type="ARBA" id="ARBA00022679"/>
    </source>
</evidence>
<dbReference type="GO" id="GO:0070043">
    <property type="term" value="F:rRNA (guanine-N7-)-methyltransferase activity"/>
    <property type="evidence" value="ECO:0007669"/>
    <property type="project" value="UniProtKB-UniRule"/>
</dbReference>
<protein>
    <recommendedName>
        <fullName evidence="6">Ribosomal RNA small subunit methyltransferase G</fullName>
        <ecNumber evidence="6">2.1.1.-</ecNumber>
    </recommendedName>
    <alternativeName>
        <fullName evidence="6">16S rRNA 7-methylguanosine methyltransferase</fullName>
        <shortName evidence="6">16S rRNA m7G methyltransferase</shortName>
    </alternativeName>
</protein>
<dbReference type="InterPro" id="IPR029063">
    <property type="entry name" value="SAM-dependent_MTases_sf"/>
</dbReference>
<accession>A0A7I7MWQ1</accession>
<dbReference type="NCBIfam" id="TIGR00138">
    <property type="entry name" value="rsmG_gidB"/>
    <property type="match status" value="1"/>
</dbReference>
<dbReference type="EMBL" id="AP022575">
    <property type="protein sequence ID" value="BBX75619.1"/>
    <property type="molecule type" value="Genomic_DNA"/>
</dbReference>
<dbReference type="AlphaFoldDB" id="A0A7I7MWQ1"/>
<dbReference type="PANTHER" id="PTHR31760">
    <property type="entry name" value="S-ADENOSYL-L-METHIONINE-DEPENDENT METHYLTRANSFERASES SUPERFAMILY PROTEIN"/>
    <property type="match status" value="1"/>
</dbReference>
<dbReference type="EC" id="2.1.1.-" evidence="6"/>
<evidence type="ECO:0000256" key="3">
    <source>
        <dbReference type="ARBA" id="ARBA00022603"/>
    </source>
</evidence>
<reference evidence="7 8" key="1">
    <citation type="journal article" date="2019" name="Emerg. Microbes Infect.">
        <title>Comprehensive subspecies identification of 175 nontuberculous mycobacteria species based on 7547 genomic profiles.</title>
        <authorList>
            <person name="Matsumoto Y."/>
            <person name="Kinjo T."/>
            <person name="Motooka D."/>
            <person name="Nabeya D."/>
            <person name="Jung N."/>
            <person name="Uechi K."/>
            <person name="Horii T."/>
            <person name="Iida T."/>
            <person name="Fujita J."/>
            <person name="Nakamura S."/>
        </authorList>
    </citation>
    <scope>NUCLEOTIDE SEQUENCE [LARGE SCALE GENOMIC DNA]</scope>
    <source>
        <strain evidence="7 8">JCM 14233</strain>
    </source>
</reference>
<dbReference type="RefSeq" id="WP_083049368.1">
    <property type="nucleotide sequence ID" value="NZ_AP022575.1"/>
</dbReference>
<evidence type="ECO:0000256" key="2">
    <source>
        <dbReference type="ARBA" id="ARBA00022552"/>
    </source>
</evidence>
<feature type="binding site" evidence="6">
    <location>
        <position position="171"/>
    </location>
    <ligand>
        <name>S-adenosyl-L-methionine</name>
        <dbReference type="ChEBI" id="CHEBI:59789"/>
    </ligand>
</feature>
<organism evidence="7 8">
    <name type="scientific">Mycobacterium shinjukuense</name>
    <dbReference type="NCBI Taxonomy" id="398694"/>
    <lineage>
        <taxon>Bacteria</taxon>
        <taxon>Bacillati</taxon>
        <taxon>Actinomycetota</taxon>
        <taxon>Actinomycetes</taxon>
        <taxon>Mycobacteriales</taxon>
        <taxon>Mycobacteriaceae</taxon>
        <taxon>Mycobacterium</taxon>
    </lineage>
</organism>
<feature type="binding site" evidence="6">
    <location>
        <position position="103"/>
    </location>
    <ligand>
        <name>S-adenosyl-L-methionine</name>
        <dbReference type="ChEBI" id="CHEBI:59789"/>
    </ligand>
</feature>
<sequence>MFHVKHVGRGTRAEPTAMADAVTSATAERDAAAPDVAVPDVAAALFGSRLDVARQYAAALVGAGVQRGLVGPREATRLWERHLLNCAVIGELLDRGDRVVDIGSGAGLPGLPLAIARPDLRVVLLEPLLRRSEFLHEVVTDLGLAVEVVRGRAEEPWVRERLGGSDAVVSRAVATLDKVTRWSLPLLRQDGRMLAMKGERALDEVREHRRVMAAAGAADVRVVTCGANFLHPPAIVVLARRGTAAHRSARLANRGTA</sequence>
<proteinExistence type="inferred from homology"/>
<evidence type="ECO:0000313" key="8">
    <source>
        <dbReference type="Proteomes" id="UP000467236"/>
    </source>
</evidence>
<feature type="binding site" evidence="6">
    <location>
        <begin position="153"/>
        <end position="154"/>
    </location>
    <ligand>
        <name>S-adenosyl-L-methionine</name>
        <dbReference type="ChEBI" id="CHEBI:59789"/>
    </ligand>
</feature>
<comment type="function">
    <text evidence="6">Specifically methylates the N7 position of a guanine in 16S rRNA.</text>
</comment>
<dbReference type="HAMAP" id="MF_00074">
    <property type="entry name" value="16SrRNA_methyltr_G"/>
    <property type="match status" value="1"/>
</dbReference>
<evidence type="ECO:0000313" key="7">
    <source>
        <dbReference type="EMBL" id="BBX75619.1"/>
    </source>
</evidence>
<evidence type="ECO:0000256" key="5">
    <source>
        <dbReference type="ARBA" id="ARBA00022691"/>
    </source>
</evidence>
<dbReference type="GO" id="GO:0005829">
    <property type="term" value="C:cytosol"/>
    <property type="evidence" value="ECO:0007669"/>
    <property type="project" value="TreeGrafter"/>
</dbReference>
<dbReference type="InterPro" id="IPR003682">
    <property type="entry name" value="rRNA_ssu_MeTfrase_G"/>
</dbReference>
<dbReference type="KEGG" id="mshj:MSHI_35250"/>
<comment type="caution">
    <text evidence="6">Lacks conserved residue(s) required for the propagation of feature annotation.</text>
</comment>
<dbReference type="Gene3D" id="3.40.50.150">
    <property type="entry name" value="Vaccinia Virus protein VP39"/>
    <property type="match status" value="1"/>
</dbReference>
<feature type="binding site" evidence="6">
    <location>
        <position position="108"/>
    </location>
    <ligand>
        <name>S-adenosyl-L-methionine</name>
        <dbReference type="ChEBI" id="CHEBI:59789"/>
    </ligand>
</feature>
<dbReference type="Proteomes" id="UP000467236">
    <property type="component" value="Chromosome"/>
</dbReference>
<keyword evidence="4 6" id="KW-0808">Transferase</keyword>
<evidence type="ECO:0000256" key="1">
    <source>
        <dbReference type="ARBA" id="ARBA00022490"/>
    </source>
</evidence>
<evidence type="ECO:0000256" key="6">
    <source>
        <dbReference type="HAMAP-Rule" id="MF_00074"/>
    </source>
</evidence>
<keyword evidence="3 6" id="KW-0489">Methyltransferase</keyword>
<comment type="similarity">
    <text evidence="6">Belongs to the methyltransferase superfamily. RNA methyltransferase RsmG family.</text>
</comment>
<keyword evidence="5 6" id="KW-0949">S-adenosyl-L-methionine</keyword>
<keyword evidence="8" id="KW-1185">Reference proteome</keyword>
<dbReference type="SUPFAM" id="SSF53335">
    <property type="entry name" value="S-adenosyl-L-methionine-dependent methyltransferases"/>
    <property type="match status" value="1"/>
</dbReference>
<dbReference type="PANTHER" id="PTHR31760:SF0">
    <property type="entry name" value="S-ADENOSYL-L-METHIONINE-DEPENDENT METHYLTRANSFERASES SUPERFAMILY PROTEIN"/>
    <property type="match status" value="1"/>
</dbReference>